<proteinExistence type="predicted"/>
<organism evidence="1">
    <name type="scientific">Myoviridae sp. ct2th6</name>
    <dbReference type="NCBI Taxonomy" id="2826606"/>
    <lineage>
        <taxon>Viruses</taxon>
        <taxon>Duplodnaviria</taxon>
        <taxon>Heunggongvirae</taxon>
        <taxon>Uroviricota</taxon>
        <taxon>Caudoviricetes</taxon>
    </lineage>
</organism>
<evidence type="ECO:0000313" key="1">
    <source>
        <dbReference type="EMBL" id="DAD96115.1"/>
    </source>
</evidence>
<reference evidence="1" key="1">
    <citation type="journal article" date="2021" name="Proc. Natl. Acad. Sci. U.S.A.">
        <title>A Catalog of Tens of Thousands of Viruses from Human Metagenomes Reveals Hidden Associations with Chronic Diseases.</title>
        <authorList>
            <person name="Tisza M.J."/>
            <person name="Buck C.B."/>
        </authorList>
    </citation>
    <scope>NUCLEOTIDE SEQUENCE</scope>
    <source>
        <strain evidence="1">Ct2th6</strain>
    </source>
</reference>
<name>A0A8S5NPZ3_9CAUD</name>
<dbReference type="EMBL" id="BK015209">
    <property type="protein sequence ID" value="DAD96115.1"/>
    <property type="molecule type" value="Genomic_DNA"/>
</dbReference>
<accession>A0A8S5NPZ3</accession>
<sequence>MINTSVNRALYKGDGTNTAFPISFPFLDKKDITVARVSKDNETTELKGDYFIDDTSRTVHFPGYSPGEDKPEAERPPVLQYGERLLIYRSIKINQESSLGNVWPFNVIEDALDKITMIIQDLNEKQKRSIQIPESADPDTYHAEFPYPKDGNVIVWRDGKLVNEDYQNAIGQYIEQAGKAATEAAQSADRAEASEINCKNVLTIFEDKRKEFQDFAMELEDNCETDLQDYTRKLLDSLDSYGVNIKDELLEQVESAKHYSEIAKEAAGFDPESYYTKEQTEQKIQDAISTILEFDERSF</sequence>
<protein>
    <submittedName>
        <fullName evidence="1">Tail fiber protein</fullName>
    </submittedName>
</protein>